<proteinExistence type="predicted"/>
<evidence type="ECO:0000313" key="4">
    <source>
        <dbReference type="EMBL" id="QSS58544.1"/>
    </source>
</evidence>
<dbReference type="InterPro" id="IPR024382">
    <property type="entry name" value="Vps3844_C"/>
</dbReference>
<feature type="transmembrane region" description="Helical" evidence="1">
    <location>
        <begin position="366"/>
        <end position="388"/>
    </location>
</feature>
<protein>
    <recommendedName>
        <fullName evidence="3">Vacuolar sorting protein Vps3844 C-terminal domain-containing protein</fullName>
    </recommendedName>
</protein>
<evidence type="ECO:0000313" key="5">
    <source>
        <dbReference type="Proteomes" id="UP000663671"/>
    </source>
</evidence>
<keyword evidence="1" id="KW-0472">Membrane</keyword>
<keyword evidence="2" id="KW-0732">Signal</keyword>
<keyword evidence="1" id="KW-1133">Transmembrane helix</keyword>
<sequence length="410" mass="44068">MRPLLSLLPLLSSAITGGVAYDARAYTFDARQPSVPPVNRAVTPETARLILANRLGLSEGAMLGQADETLIRDLNTFGGTQAPIMGSTSVGDCSAKMLLVWEGVDVPDLASASKYSTDSFTIPSAPAGLVSESFAENLLTYSSAERSTPKLCSYDFAVDGGFRGTLILHVNQCPSTKDIFSTSSELSETAFRQFIAQGAKGWGGGCITAIMRIFSESNTLAVRKTVFATLADFSILAKESNQESIMIFTSPSPSYHMLQRRPGETEIMSPKPIQRRSVKNPESGHKFPSTMMPVCYNSNKTCTEVTKQCSGHGTCYRKFASKENSRGDCYACKCSRTVVRTNKDGTVKTIQWGGPACQKQDVSTPFFLIVSFSILLAFAVTGGIRMLFSVGMEDLPGVLGAGVAVPKSQK</sequence>
<dbReference type="AlphaFoldDB" id="A0A8A1M1K4"/>
<feature type="signal peptide" evidence="2">
    <location>
        <begin position="1"/>
        <end position="20"/>
    </location>
</feature>
<feature type="domain" description="Vacuolar sorting protein Vps3844 C-terminal" evidence="3">
    <location>
        <begin position="295"/>
        <end position="401"/>
    </location>
</feature>
<keyword evidence="1" id="KW-0812">Transmembrane</keyword>
<dbReference type="Proteomes" id="UP000663671">
    <property type="component" value="Chromosome 2"/>
</dbReference>
<dbReference type="PANTHER" id="PTHR36853">
    <property type="entry name" value="EXPRESSED PROTEIN"/>
    <property type="match status" value="1"/>
</dbReference>
<dbReference type="Pfam" id="PF12955">
    <property type="entry name" value="Vps3844_C"/>
    <property type="match status" value="1"/>
</dbReference>
<name>A0A8A1M1K4_AJECA</name>
<reference evidence="4" key="1">
    <citation type="submission" date="2021-01" db="EMBL/GenBank/DDBJ databases">
        <title>Chromosome-level genome assembly of a human fungal pathogen reveals clustering of transcriptionally co-regulated genes.</title>
        <authorList>
            <person name="Voorhies M."/>
            <person name="Cohen S."/>
            <person name="Shea T.P."/>
            <person name="Petrus S."/>
            <person name="Munoz J.F."/>
            <person name="Poplawski S."/>
            <person name="Goldman W.E."/>
            <person name="Michael T."/>
            <person name="Cuomo C.A."/>
            <person name="Sil A."/>
            <person name="Beyhan S."/>
        </authorList>
    </citation>
    <scope>NUCLEOTIDE SEQUENCE</scope>
    <source>
        <strain evidence="4">WU24</strain>
    </source>
</reference>
<gene>
    <name evidence="4" type="ORF">I7I51_07971</name>
</gene>
<accession>A0A8A1M1K4</accession>
<organism evidence="4 5">
    <name type="scientific">Ajellomyces capsulatus</name>
    <name type="common">Darling's disease fungus</name>
    <name type="synonym">Histoplasma capsulatum</name>
    <dbReference type="NCBI Taxonomy" id="5037"/>
    <lineage>
        <taxon>Eukaryota</taxon>
        <taxon>Fungi</taxon>
        <taxon>Dikarya</taxon>
        <taxon>Ascomycota</taxon>
        <taxon>Pezizomycotina</taxon>
        <taxon>Eurotiomycetes</taxon>
        <taxon>Eurotiomycetidae</taxon>
        <taxon>Onygenales</taxon>
        <taxon>Ajellomycetaceae</taxon>
        <taxon>Histoplasma</taxon>
    </lineage>
</organism>
<feature type="chain" id="PRO_5034594255" description="Vacuolar sorting protein Vps3844 C-terminal domain-containing protein" evidence="2">
    <location>
        <begin position="21"/>
        <end position="410"/>
    </location>
</feature>
<dbReference type="OrthoDB" id="5583277at2759"/>
<dbReference type="VEuPathDB" id="FungiDB:I7I51_07971"/>
<dbReference type="EMBL" id="CP069109">
    <property type="protein sequence ID" value="QSS58544.1"/>
    <property type="molecule type" value="Genomic_DNA"/>
</dbReference>
<evidence type="ECO:0000256" key="1">
    <source>
        <dbReference type="SAM" id="Phobius"/>
    </source>
</evidence>
<dbReference type="InterPro" id="IPR053065">
    <property type="entry name" value="Archenteron_Induction-Rel"/>
</dbReference>
<dbReference type="PANTHER" id="PTHR36853:SF1">
    <property type="entry name" value="DUF3844 DOMAIN-CONTAINING PROTEIN"/>
    <property type="match status" value="1"/>
</dbReference>
<evidence type="ECO:0000256" key="2">
    <source>
        <dbReference type="SAM" id="SignalP"/>
    </source>
</evidence>
<dbReference type="GO" id="GO:0005783">
    <property type="term" value="C:endoplasmic reticulum"/>
    <property type="evidence" value="ECO:0007669"/>
    <property type="project" value="TreeGrafter"/>
</dbReference>
<evidence type="ECO:0000259" key="3">
    <source>
        <dbReference type="Pfam" id="PF12955"/>
    </source>
</evidence>